<evidence type="ECO:0000256" key="1">
    <source>
        <dbReference type="ARBA" id="ARBA00004127"/>
    </source>
</evidence>
<reference evidence="7" key="1">
    <citation type="journal article" date="2014" name="Genome Biol. Evol.">
        <title>Pangenome evidence for extensive interdomain horizontal transfer affecting lineage core and shell genes in uncultured planktonic thaumarchaeota and euryarchaeota.</title>
        <authorList>
            <person name="Deschamps P."/>
            <person name="Zivanovic Y."/>
            <person name="Moreira D."/>
            <person name="Rodriguez-Valera F."/>
            <person name="Lopez-Garcia P."/>
        </authorList>
    </citation>
    <scope>NUCLEOTIDE SEQUENCE</scope>
</reference>
<proteinExistence type="predicted"/>
<name>A0A075FR33_9EURY</name>
<keyword evidence="7" id="KW-0645">Protease</keyword>
<feature type="transmembrane region" description="Helical" evidence="5">
    <location>
        <begin position="89"/>
        <end position="115"/>
    </location>
</feature>
<organism evidence="7">
    <name type="scientific">uncultured marine group II/III euryarchaeote AD1000_20_A10</name>
    <dbReference type="NCBI Taxonomy" id="1457734"/>
    <lineage>
        <taxon>Archaea</taxon>
        <taxon>Methanobacteriati</taxon>
        <taxon>Methanobacteriota</taxon>
        <taxon>environmental samples</taxon>
    </lineage>
</organism>
<dbReference type="Gene3D" id="2.30.42.10">
    <property type="match status" value="1"/>
</dbReference>
<accession>A0A075FR33</accession>
<evidence type="ECO:0000256" key="5">
    <source>
        <dbReference type="SAM" id="Phobius"/>
    </source>
</evidence>
<feature type="transmembrane region" description="Helical" evidence="5">
    <location>
        <begin position="409"/>
        <end position="431"/>
    </location>
</feature>
<evidence type="ECO:0000256" key="4">
    <source>
        <dbReference type="ARBA" id="ARBA00023136"/>
    </source>
</evidence>
<dbReference type="InterPro" id="IPR008915">
    <property type="entry name" value="Peptidase_M50"/>
</dbReference>
<evidence type="ECO:0000313" key="7">
    <source>
        <dbReference type="EMBL" id="AIE92152.1"/>
    </source>
</evidence>
<sequence length="502" mass="54685">MEEGESRRSYWLPLLMLYLLYFIGTPVWAVVITGLWYIGLLHLEERGHLDRYGVSRMLGIVLMVRTTRGQRFLERISSTRVFWRAFGEFSIWLCLLAMLGVVTLLVLSAISTAMAPPEEYLPASDLLLIPGVTSFVPFWWPVLALVFALVIHEYSHGIQARAHGMRVRSFGLLLAGPIPIGAFAEPQTHEMVRAPRRERIRLYAAGPSINLIATYVALIVLSAAASGLVASNPGVYATGIIADEGAEDAGLLPYEIITHIDGAGVSGNNEFSEQMGVLSSGEEVVFTVVSHPDSNGDRSEREITVTLGDRYEYYVGLCGGDSACVEETEGLLVEMGVENGDAFLGVSGLRSSSSSVDYYSSILSGEYAVSQSALGAAVTPLAMIGVPIQHDGQTMLLEERAMLEASEGAIASALGTAGMLILFDFLFWLVWINFLLGFANLIPMVPFDGGHIVKDGVHSILSRLTSGIHPMRVELMAERISRMGNFLILFIVVLPIMLPRLV</sequence>
<feature type="transmembrane region" description="Helical" evidence="5">
    <location>
        <begin position="127"/>
        <end position="151"/>
    </location>
</feature>
<dbReference type="GO" id="GO:0004222">
    <property type="term" value="F:metalloendopeptidase activity"/>
    <property type="evidence" value="ECO:0007669"/>
    <property type="project" value="InterPro"/>
</dbReference>
<comment type="subcellular location">
    <subcellularLocation>
        <location evidence="1">Endomembrane system</location>
        <topology evidence="1">Multi-pass membrane protein</topology>
    </subcellularLocation>
</comment>
<feature type="transmembrane region" description="Helical" evidence="5">
    <location>
        <begin position="202"/>
        <end position="225"/>
    </location>
</feature>
<feature type="transmembrane region" description="Helical" evidence="5">
    <location>
        <begin position="12"/>
        <end position="39"/>
    </location>
</feature>
<evidence type="ECO:0000256" key="3">
    <source>
        <dbReference type="ARBA" id="ARBA00022989"/>
    </source>
</evidence>
<feature type="transmembrane region" description="Helical" evidence="5">
    <location>
        <begin position="480"/>
        <end position="498"/>
    </location>
</feature>
<protein>
    <submittedName>
        <fullName evidence="7">Putative membrane-associated protease</fullName>
    </submittedName>
</protein>
<dbReference type="GO" id="GO:0016020">
    <property type="term" value="C:membrane"/>
    <property type="evidence" value="ECO:0007669"/>
    <property type="project" value="InterPro"/>
</dbReference>
<dbReference type="CDD" id="cd06159">
    <property type="entry name" value="S2P-M50_PDZ_Arch"/>
    <property type="match status" value="1"/>
</dbReference>
<keyword evidence="2 5" id="KW-0812">Transmembrane</keyword>
<dbReference type="InterPro" id="IPR001193">
    <property type="entry name" value="MBTPS2"/>
</dbReference>
<dbReference type="PANTHER" id="PTHR13325">
    <property type="entry name" value="PROTEASE M50 MEMBRANE-BOUND TRANSCRIPTION FACTOR SITE 2 PROTEASE"/>
    <property type="match status" value="1"/>
</dbReference>
<dbReference type="GO" id="GO:0012505">
    <property type="term" value="C:endomembrane system"/>
    <property type="evidence" value="ECO:0007669"/>
    <property type="project" value="UniProtKB-SubCell"/>
</dbReference>
<dbReference type="GO" id="GO:0005737">
    <property type="term" value="C:cytoplasm"/>
    <property type="evidence" value="ECO:0007669"/>
    <property type="project" value="TreeGrafter"/>
</dbReference>
<dbReference type="EMBL" id="KF900358">
    <property type="protein sequence ID" value="AIE92152.1"/>
    <property type="molecule type" value="Genomic_DNA"/>
</dbReference>
<dbReference type="AlphaFoldDB" id="A0A075FR33"/>
<dbReference type="PRINTS" id="PR01000">
    <property type="entry name" value="SREBPS2PTASE"/>
</dbReference>
<dbReference type="Pfam" id="PF02163">
    <property type="entry name" value="Peptidase_M50"/>
    <property type="match status" value="1"/>
</dbReference>
<dbReference type="InterPro" id="IPR036034">
    <property type="entry name" value="PDZ_sf"/>
</dbReference>
<evidence type="ECO:0000256" key="2">
    <source>
        <dbReference type="ARBA" id="ARBA00022692"/>
    </source>
</evidence>
<keyword evidence="7" id="KW-0378">Hydrolase</keyword>
<dbReference type="PANTHER" id="PTHR13325:SF3">
    <property type="entry name" value="MEMBRANE-BOUND TRANSCRIPTION FACTOR SITE-2 PROTEASE"/>
    <property type="match status" value="1"/>
</dbReference>
<dbReference type="GO" id="GO:0031293">
    <property type="term" value="P:membrane protein intracellular domain proteolysis"/>
    <property type="evidence" value="ECO:0007669"/>
    <property type="project" value="TreeGrafter"/>
</dbReference>
<evidence type="ECO:0000259" key="6">
    <source>
        <dbReference type="Pfam" id="PF02163"/>
    </source>
</evidence>
<dbReference type="SUPFAM" id="SSF50156">
    <property type="entry name" value="PDZ domain-like"/>
    <property type="match status" value="1"/>
</dbReference>
<keyword evidence="3 5" id="KW-1133">Transmembrane helix</keyword>
<keyword evidence="4 5" id="KW-0472">Membrane</keyword>
<feature type="domain" description="Peptidase M50" evidence="6">
    <location>
        <begin position="142"/>
        <end position="465"/>
    </location>
</feature>